<feature type="compositionally biased region" description="Basic and acidic residues" evidence="1">
    <location>
        <begin position="78"/>
        <end position="93"/>
    </location>
</feature>
<dbReference type="EnsemblPlants" id="Bra008258.1">
    <property type="protein sequence ID" value="Bra008258.1-P"/>
    <property type="gene ID" value="Bra008258"/>
</dbReference>
<organism evidence="2 3">
    <name type="scientific">Brassica campestris</name>
    <name type="common">Field mustard</name>
    <dbReference type="NCBI Taxonomy" id="3711"/>
    <lineage>
        <taxon>Eukaryota</taxon>
        <taxon>Viridiplantae</taxon>
        <taxon>Streptophyta</taxon>
        <taxon>Embryophyta</taxon>
        <taxon>Tracheophyta</taxon>
        <taxon>Spermatophyta</taxon>
        <taxon>Magnoliopsida</taxon>
        <taxon>eudicotyledons</taxon>
        <taxon>Gunneridae</taxon>
        <taxon>Pentapetalae</taxon>
        <taxon>rosids</taxon>
        <taxon>malvids</taxon>
        <taxon>Brassicales</taxon>
        <taxon>Brassicaceae</taxon>
        <taxon>Brassiceae</taxon>
        <taxon>Brassica</taxon>
    </lineage>
</organism>
<protein>
    <submittedName>
        <fullName evidence="2">Uncharacterized protein</fullName>
    </submittedName>
</protein>
<reference evidence="2 3" key="1">
    <citation type="journal article" date="2011" name="Nat. Genet.">
        <title>The genome of the mesopolyploid crop species Brassica rapa.</title>
        <authorList>
            <consortium name="Brassica rapa Genome Sequencing Project Consortium"/>
            <person name="Wang X."/>
            <person name="Wang H."/>
            <person name="Wang J."/>
            <person name="Sun R."/>
            <person name="Wu J."/>
            <person name="Liu S."/>
            <person name="Bai Y."/>
            <person name="Mun J.H."/>
            <person name="Bancroft I."/>
            <person name="Cheng F."/>
            <person name="Huang S."/>
            <person name="Li X."/>
            <person name="Hua W."/>
            <person name="Wang J."/>
            <person name="Wang X."/>
            <person name="Freeling M."/>
            <person name="Pires J.C."/>
            <person name="Paterson A.H."/>
            <person name="Chalhoub B."/>
            <person name="Wang B."/>
            <person name="Hayward A."/>
            <person name="Sharpe A.G."/>
            <person name="Park B.S."/>
            <person name="Weisshaar B."/>
            <person name="Liu B."/>
            <person name="Li B."/>
            <person name="Liu B."/>
            <person name="Tong C."/>
            <person name="Song C."/>
            <person name="Duran C."/>
            <person name="Peng C."/>
            <person name="Geng C."/>
            <person name="Koh C."/>
            <person name="Lin C."/>
            <person name="Edwards D."/>
            <person name="Mu D."/>
            <person name="Shen D."/>
            <person name="Soumpourou E."/>
            <person name="Li F."/>
            <person name="Fraser F."/>
            <person name="Conant G."/>
            <person name="Lassalle G."/>
            <person name="King G.J."/>
            <person name="Bonnema G."/>
            <person name="Tang H."/>
            <person name="Wang H."/>
            <person name="Belcram H."/>
            <person name="Zhou H."/>
            <person name="Hirakawa H."/>
            <person name="Abe H."/>
            <person name="Guo H."/>
            <person name="Wang H."/>
            <person name="Jin H."/>
            <person name="Parkin I.A."/>
            <person name="Batley J."/>
            <person name="Kim J.S."/>
            <person name="Just J."/>
            <person name="Li J."/>
            <person name="Xu J."/>
            <person name="Deng J."/>
            <person name="Kim J.A."/>
            <person name="Li J."/>
            <person name="Yu J."/>
            <person name="Meng J."/>
            <person name="Wang J."/>
            <person name="Min J."/>
            <person name="Poulain J."/>
            <person name="Wang J."/>
            <person name="Hatakeyama K."/>
            <person name="Wu K."/>
            <person name="Wang L."/>
            <person name="Fang L."/>
            <person name="Trick M."/>
            <person name="Links M.G."/>
            <person name="Zhao M."/>
            <person name="Jin M."/>
            <person name="Ramchiary N."/>
            <person name="Drou N."/>
            <person name="Berkman P.J."/>
            <person name="Cai Q."/>
            <person name="Huang Q."/>
            <person name="Li R."/>
            <person name="Tabata S."/>
            <person name="Cheng S."/>
            <person name="Zhang S."/>
            <person name="Zhang S."/>
            <person name="Huang S."/>
            <person name="Sato S."/>
            <person name="Sun S."/>
            <person name="Kwon S.J."/>
            <person name="Choi S.R."/>
            <person name="Lee T.H."/>
            <person name="Fan W."/>
            <person name="Zhao X."/>
            <person name="Tan X."/>
            <person name="Xu X."/>
            <person name="Wang Y."/>
            <person name="Qiu Y."/>
            <person name="Yin Y."/>
            <person name="Li Y."/>
            <person name="Du Y."/>
            <person name="Liao Y."/>
            <person name="Lim Y."/>
            <person name="Narusaka Y."/>
            <person name="Wang Y."/>
            <person name="Wang Z."/>
            <person name="Li Z."/>
            <person name="Wang Z."/>
            <person name="Xiong Z."/>
            <person name="Zhang Z."/>
        </authorList>
    </citation>
    <scope>NUCLEOTIDE SEQUENCE [LARGE SCALE GENOMIC DNA]</scope>
    <source>
        <strain evidence="2 3">cv. Chiifu-401-42</strain>
    </source>
</reference>
<reference evidence="2" key="3">
    <citation type="submission" date="2023-03" db="UniProtKB">
        <authorList>
            <consortium name="EnsemblPlants"/>
        </authorList>
    </citation>
    <scope>IDENTIFICATION</scope>
    <source>
        <strain evidence="2">cv. Chiifu-401-42</strain>
    </source>
</reference>
<evidence type="ECO:0000256" key="1">
    <source>
        <dbReference type="SAM" id="MobiDB-lite"/>
    </source>
</evidence>
<reference evidence="2 3" key="2">
    <citation type="journal article" date="2018" name="Hortic Res">
        <title>Improved Brassica rapa reference genome by single-molecule sequencing and chromosome conformation capture technologies.</title>
        <authorList>
            <person name="Zhang L."/>
            <person name="Cai X."/>
            <person name="Wu J."/>
            <person name="Liu M."/>
            <person name="Grob S."/>
            <person name="Cheng F."/>
            <person name="Liang J."/>
            <person name="Cai C."/>
            <person name="Liu Z."/>
            <person name="Liu B."/>
            <person name="Wang F."/>
            <person name="Li S."/>
            <person name="Liu F."/>
            <person name="Li X."/>
            <person name="Cheng L."/>
            <person name="Yang W."/>
            <person name="Li M.H."/>
            <person name="Grossniklaus U."/>
            <person name="Zheng H."/>
            <person name="Wang X."/>
        </authorList>
    </citation>
    <scope>NUCLEOTIDE SEQUENCE [LARGE SCALE GENOMIC DNA]</scope>
    <source>
        <strain evidence="2 3">cv. Chiifu-401-42</strain>
    </source>
</reference>
<evidence type="ECO:0000313" key="3">
    <source>
        <dbReference type="Proteomes" id="UP000011750"/>
    </source>
</evidence>
<dbReference type="InParanoid" id="M4CVL1"/>
<accession>M4CVL1</accession>
<dbReference type="AlphaFoldDB" id="M4CVL1"/>
<dbReference type="Gramene" id="Bra008258.1">
    <property type="protein sequence ID" value="Bra008258.1-P"/>
    <property type="gene ID" value="Bra008258"/>
</dbReference>
<proteinExistence type="predicted"/>
<name>M4CVL1_BRACM</name>
<feature type="region of interest" description="Disordered" evidence="1">
    <location>
        <begin position="1"/>
        <end position="24"/>
    </location>
</feature>
<feature type="region of interest" description="Disordered" evidence="1">
    <location>
        <begin position="78"/>
        <end position="100"/>
    </location>
</feature>
<dbReference type="HOGENOM" id="CLU_2310018_0_0_1"/>
<sequence length="100" mass="10822">MAGKEGSEGEEKKESFGGGQSVAVPRGEVLERSGLWVLELGLMRGVDLGRGHGGNEAIAGSREGENLIISIHNNHFLKNEDEIPEAKPRVPEDEQKDDDD</sequence>
<feature type="compositionally biased region" description="Basic and acidic residues" evidence="1">
    <location>
        <begin position="1"/>
        <end position="15"/>
    </location>
</feature>
<dbReference type="Proteomes" id="UP000011750">
    <property type="component" value="Chromosome A02"/>
</dbReference>
<evidence type="ECO:0000313" key="2">
    <source>
        <dbReference type="EnsemblPlants" id="Bra008258.1-P"/>
    </source>
</evidence>
<keyword evidence="3" id="KW-1185">Reference proteome</keyword>